<evidence type="ECO:0000313" key="2">
    <source>
        <dbReference type="EMBL" id="AWB09762.1"/>
    </source>
</evidence>
<accession>A0A2R4VZ17</accession>
<reference evidence="2 3" key="1">
    <citation type="submission" date="2017-04" db="EMBL/GenBank/DDBJ databases">
        <title>Genomic insights into metabolism of Thermodesulfobium acidiphilum.</title>
        <authorList>
            <person name="Toshchakov S.V."/>
            <person name="Frolov E.N."/>
            <person name="Kublanov I.V."/>
            <person name="Samarov N.I."/>
            <person name="Novikov A."/>
            <person name="Lebedinsky A.V."/>
            <person name="Bonch-Osmolovskaya E.A."/>
            <person name="Chernyh N.A."/>
        </authorList>
    </citation>
    <scope>NUCLEOTIDE SEQUENCE [LARGE SCALE GENOMIC DNA]</scope>
    <source>
        <strain evidence="2 3">3127-1</strain>
    </source>
</reference>
<dbReference type="InterPro" id="IPR001173">
    <property type="entry name" value="Glyco_trans_2-like"/>
</dbReference>
<dbReference type="Pfam" id="PF00535">
    <property type="entry name" value="Glycos_transf_2"/>
    <property type="match status" value="1"/>
</dbReference>
<feature type="domain" description="Glycosyltransferase 2-like" evidence="1">
    <location>
        <begin position="1"/>
        <end position="106"/>
    </location>
</feature>
<sequence>MSTYNGESYIREQIDSILSQTYKDWRLLIRDDGSSDKTLEIVYDYSKKFDKIYPIKDNRKHLGPQMSYFELLNHSSADYIMFCDQDDVWLPYKIEATLGKMRELEKIYHEKPLLIHSDLKVVDENLKVISDSFWNYQKLNPDLKVLNSLLIQNNVTGCSVMINRKLRDLLKSFPHNAIMHDWWIALVSSAFGTIGHIDEPLVLYRQHGSNDTGAKKYSIKYFLGRAMKFRDSIESNKKIIDQGRDFYSIYSNVLTKEQKEVVYNFITLFETGRLRRAYRIFKYRFFKYGFLRNCGFVCVMLISNKRGVKTEIKR</sequence>
<name>A0A2R4VZ17_THEAF</name>
<keyword evidence="2" id="KW-0808">Transferase</keyword>
<evidence type="ECO:0000259" key="1">
    <source>
        <dbReference type="Pfam" id="PF00535"/>
    </source>
</evidence>
<dbReference type="KEGG" id="taci:TDSAC_0386"/>
<dbReference type="AlphaFoldDB" id="A0A2R4VZ17"/>
<gene>
    <name evidence="2" type="ORF">TDSAC_0386</name>
</gene>
<keyword evidence="3" id="KW-1185">Reference proteome</keyword>
<proteinExistence type="predicted"/>
<dbReference type="EMBL" id="CP020921">
    <property type="protein sequence ID" value="AWB09762.1"/>
    <property type="molecule type" value="Genomic_DNA"/>
</dbReference>
<dbReference type="CDD" id="cd04196">
    <property type="entry name" value="GT_2_like_d"/>
    <property type="match status" value="1"/>
</dbReference>
<evidence type="ECO:0000313" key="3">
    <source>
        <dbReference type="Proteomes" id="UP000244792"/>
    </source>
</evidence>
<dbReference type="PANTHER" id="PTHR22916">
    <property type="entry name" value="GLYCOSYLTRANSFERASE"/>
    <property type="match status" value="1"/>
</dbReference>
<dbReference type="Proteomes" id="UP000244792">
    <property type="component" value="Chromosome"/>
</dbReference>
<dbReference type="InterPro" id="IPR029044">
    <property type="entry name" value="Nucleotide-diphossugar_trans"/>
</dbReference>
<dbReference type="SUPFAM" id="SSF53448">
    <property type="entry name" value="Nucleotide-diphospho-sugar transferases"/>
    <property type="match status" value="1"/>
</dbReference>
<protein>
    <submittedName>
        <fullName evidence="2">Glycosyltransferase, GT2 family</fullName>
    </submittedName>
</protein>
<organism evidence="2 3">
    <name type="scientific">Thermodesulfobium acidiphilum</name>
    <dbReference type="NCBI Taxonomy" id="1794699"/>
    <lineage>
        <taxon>Bacteria</taxon>
        <taxon>Pseudomonadati</taxon>
        <taxon>Thermodesulfobiota</taxon>
        <taxon>Thermodesulfobiia</taxon>
        <taxon>Thermodesulfobiales</taxon>
        <taxon>Thermodesulfobiaceae</taxon>
        <taxon>Thermodesulfobium</taxon>
    </lineage>
</organism>
<dbReference type="PANTHER" id="PTHR22916:SF3">
    <property type="entry name" value="UDP-GLCNAC:BETAGAL BETA-1,3-N-ACETYLGLUCOSAMINYLTRANSFERASE-LIKE PROTEIN 1"/>
    <property type="match status" value="1"/>
</dbReference>
<dbReference type="OrthoDB" id="9802649at2"/>
<dbReference type="Gene3D" id="3.90.550.10">
    <property type="entry name" value="Spore Coat Polysaccharide Biosynthesis Protein SpsA, Chain A"/>
    <property type="match status" value="1"/>
</dbReference>
<dbReference type="RefSeq" id="WP_108308500.1">
    <property type="nucleotide sequence ID" value="NZ_CP020921.1"/>
</dbReference>
<dbReference type="GO" id="GO:0016758">
    <property type="term" value="F:hexosyltransferase activity"/>
    <property type="evidence" value="ECO:0007669"/>
    <property type="project" value="UniProtKB-ARBA"/>
</dbReference>